<protein>
    <submittedName>
        <fullName evidence="2">Unnamed protein product</fullName>
    </submittedName>
</protein>
<evidence type="ECO:0000313" key="3">
    <source>
        <dbReference type="Proteomes" id="UP001165121"/>
    </source>
</evidence>
<feature type="compositionally biased region" description="Polar residues" evidence="1">
    <location>
        <begin position="83"/>
        <end position="107"/>
    </location>
</feature>
<dbReference type="EMBL" id="BSXT01001520">
    <property type="protein sequence ID" value="GMF43223.1"/>
    <property type="molecule type" value="Genomic_DNA"/>
</dbReference>
<comment type="caution">
    <text evidence="2">The sequence shown here is derived from an EMBL/GenBank/DDBJ whole genome shotgun (WGS) entry which is preliminary data.</text>
</comment>
<evidence type="ECO:0000256" key="1">
    <source>
        <dbReference type="SAM" id="MobiDB-lite"/>
    </source>
</evidence>
<name>A0A9W6XQA1_9STRA</name>
<gene>
    <name evidence="2" type="ORF">Pfra01_001453000</name>
</gene>
<reference evidence="2" key="1">
    <citation type="submission" date="2023-04" db="EMBL/GenBank/DDBJ databases">
        <title>Phytophthora fragariaefolia NBRC 109709.</title>
        <authorList>
            <person name="Ichikawa N."/>
            <person name="Sato H."/>
            <person name="Tonouchi N."/>
        </authorList>
    </citation>
    <scope>NUCLEOTIDE SEQUENCE</scope>
    <source>
        <strain evidence="2">NBRC 109709</strain>
    </source>
</reference>
<accession>A0A9W6XQA1</accession>
<evidence type="ECO:0000313" key="2">
    <source>
        <dbReference type="EMBL" id="GMF43223.1"/>
    </source>
</evidence>
<dbReference type="AlphaFoldDB" id="A0A9W6XQA1"/>
<feature type="compositionally biased region" description="Basic and acidic residues" evidence="1">
    <location>
        <begin position="108"/>
        <end position="119"/>
    </location>
</feature>
<feature type="region of interest" description="Disordered" evidence="1">
    <location>
        <begin position="51"/>
        <end position="119"/>
    </location>
</feature>
<proteinExistence type="predicted"/>
<dbReference type="Proteomes" id="UP001165121">
    <property type="component" value="Unassembled WGS sequence"/>
</dbReference>
<sequence>MRCSNQYKPTHSRGGITFVGTQVYAKDEAKESAAEYQAAQPFVDMTVINGEDSDIATEGPTASRGRGGKDINDAYHDRGGSTPRPTNDAVRQQRTNQSSNGLPPTRTQTHDDSPPTGKARDLLLKVTNKSYPKYLACYLGLDQYVLELLGRQCDQEVVCLLCKSNA</sequence>
<keyword evidence="3" id="KW-1185">Reference proteome</keyword>
<organism evidence="2 3">
    <name type="scientific">Phytophthora fragariaefolia</name>
    <dbReference type="NCBI Taxonomy" id="1490495"/>
    <lineage>
        <taxon>Eukaryota</taxon>
        <taxon>Sar</taxon>
        <taxon>Stramenopiles</taxon>
        <taxon>Oomycota</taxon>
        <taxon>Peronosporomycetes</taxon>
        <taxon>Peronosporales</taxon>
        <taxon>Peronosporaceae</taxon>
        <taxon>Phytophthora</taxon>
    </lineage>
</organism>
<feature type="compositionally biased region" description="Basic and acidic residues" evidence="1">
    <location>
        <begin position="67"/>
        <end position="79"/>
    </location>
</feature>